<dbReference type="AlphaFoldDB" id="A0A6G1JBK3"/>
<sequence length="235" mass="25346">MTILAQFGVAVRLIGLGPNVPRSSRGAYRIRAVAHNLVMLATMPVSGQACGLYEEFQKVEGTLTRRVWQLQRGAWPARPKRMRKWTDFVELDRARPFLGRDPGSETPARNGSRRRRDHRGPVSCYTERTAGRPLPNGADLGQLSRRNAAVIAAARGHAEIHESSPNGGVHAVAPAAGGHRRGQAETAPRDAHDAGRLAGWQPPAARPSSPECIFQSSSSLLERRAEGSPSLGCAG</sequence>
<feature type="compositionally biased region" description="Low complexity" evidence="1">
    <location>
        <begin position="167"/>
        <end position="177"/>
    </location>
</feature>
<proteinExistence type="predicted"/>
<dbReference type="Proteomes" id="UP000799291">
    <property type="component" value="Unassembled WGS sequence"/>
</dbReference>
<reference evidence="2" key="1">
    <citation type="journal article" date="2020" name="Stud. Mycol.">
        <title>101 Dothideomycetes genomes: a test case for predicting lifestyles and emergence of pathogens.</title>
        <authorList>
            <person name="Haridas S."/>
            <person name="Albert R."/>
            <person name="Binder M."/>
            <person name="Bloem J."/>
            <person name="Labutti K."/>
            <person name="Salamov A."/>
            <person name="Andreopoulos B."/>
            <person name="Baker S."/>
            <person name="Barry K."/>
            <person name="Bills G."/>
            <person name="Bluhm B."/>
            <person name="Cannon C."/>
            <person name="Castanera R."/>
            <person name="Culley D."/>
            <person name="Daum C."/>
            <person name="Ezra D."/>
            <person name="Gonzalez J."/>
            <person name="Henrissat B."/>
            <person name="Kuo A."/>
            <person name="Liang C."/>
            <person name="Lipzen A."/>
            <person name="Lutzoni F."/>
            <person name="Magnuson J."/>
            <person name="Mondo S."/>
            <person name="Nolan M."/>
            <person name="Ohm R."/>
            <person name="Pangilinan J."/>
            <person name="Park H.-J."/>
            <person name="Ramirez L."/>
            <person name="Alfaro M."/>
            <person name="Sun H."/>
            <person name="Tritt A."/>
            <person name="Yoshinaga Y."/>
            <person name="Zwiers L.-H."/>
            <person name="Turgeon B."/>
            <person name="Goodwin S."/>
            <person name="Spatafora J."/>
            <person name="Crous P."/>
            <person name="Grigoriev I."/>
        </authorList>
    </citation>
    <scope>NUCLEOTIDE SEQUENCE</scope>
    <source>
        <strain evidence="2">CBS 122367</strain>
    </source>
</reference>
<name>A0A6G1JBK3_9PLEO</name>
<evidence type="ECO:0000313" key="3">
    <source>
        <dbReference type="Proteomes" id="UP000799291"/>
    </source>
</evidence>
<feature type="region of interest" description="Disordered" evidence="1">
    <location>
        <begin position="159"/>
        <end position="235"/>
    </location>
</feature>
<protein>
    <submittedName>
        <fullName evidence="2">Uncharacterized protein</fullName>
    </submittedName>
</protein>
<evidence type="ECO:0000313" key="2">
    <source>
        <dbReference type="EMBL" id="KAF2687798.1"/>
    </source>
</evidence>
<evidence type="ECO:0000256" key="1">
    <source>
        <dbReference type="SAM" id="MobiDB-lite"/>
    </source>
</evidence>
<feature type="region of interest" description="Disordered" evidence="1">
    <location>
        <begin position="96"/>
        <end position="141"/>
    </location>
</feature>
<dbReference type="EMBL" id="MU005574">
    <property type="protein sequence ID" value="KAF2687798.1"/>
    <property type="molecule type" value="Genomic_DNA"/>
</dbReference>
<accession>A0A6G1JBK3</accession>
<keyword evidence="3" id="KW-1185">Reference proteome</keyword>
<gene>
    <name evidence="2" type="ORF">K458DRAFT_385370</name>
</gene>
<organism evidence="2 3">
    <name type="scientific">Lentithecium fluviatile CBS 122367</name>
    <dbReference type="NCBI Taxonomy" id="1168545"/>
    <lineage>
        <taxon>Eukaryota</taxon>
        <taxon>Fungi</taxon>
        <taxon>Dikarya</taxon>
        <taxon>Ascomycota</taxon>
        <taxon>Pezizomycotina</taxon>
        <taxon>Dothideomycetes</taxon>
        <taxon>Pleosporomycetidae</taxon>
        <taxon>Pleosporales</taxon>
        <taxon>Massarineae</taxon>
        <taxon>Lentitheciaceae</taxon>
        <taxon>Lentithecium</taxon>
    </lineage>
</organism>